<comment type="caution">
    <text evidence="15">The sequence shown here is derived from an EMBL/GenBank/DDBJ whole genome shotgun (WGS) entry which is preliminary data.</text>
</comment>
<evidence type="ECO:0000256" key="10">
    <source>
        <dbReference type="ARBA" id="ARBA00023136"/>
    </source>
</evidence>
<dbReference type="PANTHER" id="PTHR11035">
    <property type="entry name" value="VERY-LONG-CHAIN (3R)-3-HYDROXYACYL-COA DEHYDRATASE"/>
    <property type="match status" value="1"/>
</dbReference>
<evidence type="ECO:0000256" key="8">
    <source>
        <dbReference type="ARBA" id="ARBA00022989"/>
    </source>
</evidence>
<evidence type="ECO:0000256" key="9">
    <source>
        <dbReference type="ARBA" id="ARBA00023098"/>
    </source>
</evidence>
<feature type="transmembrane region" description="Helical" evidence="14">
    <location>
        <begin position="87"/>
        <end position="107"/>
    </location>
</feature>
<keyword evidence="6 14" id="KW-0812">Transmembrane</keyword>
<evidence type="ECO:0000256" key="11">
    <source>
        <dbReference type="ARBA" id="ARBA00023160"/>
    </source>
</evidence>
<comment type="pathway">
    <text evidence="2 14">Lipid metabolism; fatty acid biosynthesis.</text>
</comment>
<comment type="function">
    <text evidence="14">Catalyzes the third of the four reactions of the long-chain fatty acids elongation cycle. This endoplasmic reticulum-bound enzymatic process, allows the addition of two carbons to the chain of long- and very long-chain fatty acids/VLCFAs per cycle. This enzyme catalyzes the dehydration of the 3-hydroxyacyl-CoA intermediate into trans-2,3-enoyl-CoA, within each cycle of fatty acid elongation. Thereby, it participates to the production of VLCFAs of different chain lengths that are involved in multiple biological processes as precursors of membrane lipids and lipid mediators.</text>
</comment>
<feature type="transmembrane region" description="Helical" evidence="14">
    <location>
        <begin position="28"/>
        <end position="51"/>
    </location>
</feature>
<keyword evidence="5 14" id="KW-0444">Lipid biosynthesis</keyword>
<evidence type="ECO:0000256" key="4">
    <source>
        <dbReference type="ARBA" id="ARBA00013122"/>
    </source>
</evidence>
<feature type="transmembrane region" description="Helical" evidence="14">
    <location>
        <begin position="189"/>
        <end position="207"/>
    </location>
</feature>
<proteinExistence type="inferred from homology"/>
<organism evidence="15 16">
    <name type="scientific">Pichia californica</name>
    <dbReference type="NCBI Taxonomy" id="460514"/>
    <lineage>
        <taxon>Eukaryota</taxon>
        <taxon>Fungi</taxon>
        <taxon>Dikarya</taxon>
        <taxon>Ascomycota</taxon>
        <taxon>Saccharomycotina</taxon>
        <taxon>Pichiomycetes</taxon>
        <taxon>Pichiales</taxon>
        <taxon>Pichiaceae</taxon>
        <taxon>Pichia</taxon>
    </lineage>
</organism>
<feature type="transmembrane region" description="Helical" evidence="14">
    <location>
        <begin position="119"/>
        <end position="140"/>
    </location>
</feature>
<dbReference type="EMBL" id="PUHW01000545">
    <property type="protein sequence ID" value="KAG0686390.1"/>
    <property type="molecule type" value="Genomic_DNA"/>
</dbReference>
<name>A0A9P7BDU0_9ASCO</name>
<dbReference type="AlphaFoldDB" id="A0A9P7BDU0"/>
<dbReference type="EC" id="4.2.1.134" evidence="4 14"/>
<dbReference type="InterPro" id="IPR028909">
    <property type="entry name" value="bL21-like"/>
</dbReference>
<dbReference type="GO" id="GO:0102158">
    <property type="term" value="F:very-long-chain (3R)-3-hydroxyacyl-CoA dehydratase activity"/>
    <property type="evidence" value="ECO:0007669"/>
    <property type="project" value="UniProtKB-EC"/>
</dbReference>
<dbReference type="GO" id="GO:0030497">
    <property type="term" value="P:fatty acid elongation"/>
    <property type="evidence" value="ECO:0007669"/>
    <property type="project" value="TreeGrafter"/>
</dbReference>
<evidence type="ECO:0000256" key="12">
    <source>
        <dbReference type="ARBA" id="ARBA00023239"/>
    </source>
</evidence>
<dbReference type="Pfam" id="PF04387">
    <property type="entry name" value="PTPLA"/>
    <property type="match status" value="1"/>
</dbReference>
<feature type="transmembrane region" description="Helical" evidence="14">
    <location>
        <begin position="63"/>
        <end position="81"/>
    </location>
</feature>
<comment type="catalytic activity">
    <reaction evidence="13 14">
        <text>a very-long-chain (3R)-3-hydroxyacyl-CoA = a very-long-chain (2E)-enoyl-CoA + H2O</text>
        <dbReference type="Rhea" id="RHEA:45812"/>
        <dbReference type="ChEBI" id="CHEBI:15377"/>
        <dbReference type="ChEBI" id="CHEBI:83728"/>
        <dbReference type="ChEBI" id="CHEBI:85440"/>
        <dbReference type="EC" id="4.2.1.134"/>
    </reaction>
</comment>
<feature type="transmembrane region" description="Helical" evidence="14">
    <location>
        <begin position="160"/>
        <end position="182"/>
    </location>
</feature>
<sequence length="346" mass="39375">MSDDLTPIKTNAKPIETPKHEEPSMKLIAYNLLSGCLWSFAMLNVIATKIVFSDMHDTFRLTYLWTVLIQSFAIIEIYNAATGIVRAPVITTTMQVLSRLLVVFGVWTLLPESKGNYSYAYLIVHLAWGIAEVSRYYYYATNLMSKQSNNPIKVSPNLEWFRYNGFIILYPIGISSECYMIFYAIKASLAHTGLFFAIYAVFLSLSFKRFLTTTTSEAASSVTKSSSNSLLPLKFEQNLYATIKVHERSYLVTKGDLINLPFNMHTAQIGDTINFSKIDTLGSRNFTYHFNNGIDLDKVTITGIIVEKTKKPMTIKEVTKRRNRHVKHSLSKHDLTVVRINELKIN</sequence>
<dbReference type="GO" id="GO:0005789">
    <property type="term" value="C:endoplasmic reticulum membrane"/>
    <property type="evidence" value="ECO:0007669"/>
    <property type="project" value="UniProtKB-SubCell"/>
</dbReference>
<dbReference type="SUPFAM" id="SSF141091">
    <property type="entry name" value="L21p-like"/>
    <property type="match status" value="1"/>
</dbReference>
<protein>
    <recommendedName>
        <fullName evidence="4 14">Very-long-chain (3R)-3-hydroxyacyl-CoA dehydratase</fullName>
        <ecNumber evidence="4 14">4.2.1.134</ecNumber>
    </recommendedName>
</protein>
<evidence type="ECO:0000256" key="13">
    <source>
        <dbReference type="ARBA" id="ARBA00036671"/>
    </source>
</evidence>
<keyword evidence="12 14" id="KW-0456">Lyase</keyword>
<evidence type="ECO:0000313" key="15">
    <source>
        <dbReference type="EMBL" id="KAG0686390.1"/>
    </source>
</evidence>
<dbReference type="GO" id="GO:0005840">
    <property type="term" value="C:ribosome"/>
    <property type="evidence" value="ECO:0007669"/>
    <property type="project" value="InterPro"/>
</dbReference>
<comment type="similarity">
    <text evidence="3 14">Belongs to the very long-chain fatty acids dehydratase HACD family.</text>
</comment>
<dbReference type="GO" id="GO:0042761">
    <property type="term" value="P:very long-chain fatty acid biosynthetic process"/>
    <property type="evidence" value="ECO:0007669"/>
    <property type="project" value="TreeGrafter"/>
</dbReference>
<dbReference type="Proteomes" id="UP000697127">
    <property type="component" value="Unassembled WGS sequence"/>
</dbReference>
<keyword evidence="8 14" id="KW-1133">Transmembrane helix</keyword>
<evidence type="ECO:0000256" key="7">
    <source>
        <dbReference type="ARBA" id="ARBA00022832"/>
    </source>
</evidence>
<dbReference type="InterPro" id="IPR036164">
    <property type="entry name" value="bL21-like_sf"/>
</dbReference>
<evidence type="ECO:0000256" key="6">
    <source>
        <dbReference type="ARBA" id="ARBA00022692"/>
    </source>
</evidence>
<dbReference type="OrthoDB" id="46988at2759"/>
<comment type="subcellular location">
    <subcellularLocation>
        <location evidence="14">Endoplasmic reticulum membrane</location>
        <topology evidence="14">Multi-pass membrane protein</topology>
    </subcellularLocation>
    <subcellularLocation>
        <location evidence="1">Membrane</location>
        <topology evidence="1">Multi-pass membrane protein</topology>
    </subcellularLocation>
</comment>
<evidence type="ECO:0000313" key="16">
    <source>
        <dbReference type="Proteomes" id="UP000697127"/>
    </source>
</evidence>
<evidence type="ECO:0000256" key="2">
    <source>
        <dbReference type="ARBA" id="ARBA00005194"/>
    </source>
</evidence>
<keyword evidence="14" id="KW-0256">Endoplasmic reticulum</keyword>
<dbReference type="InterPro" id="IPR007482">
    <property type="entry name" value="Tyr_Pase-like_PTPLA"/>
</dbReference>
<evidence type="ECO:0000256" key="1">
    <source>
        <dbReference type="ARBA" id="ARBA00004141"/>
    </source>
</evidence>
<keyword evidence="9 14" id="KW-0443">Lipid metabolism</keyword>
<evidence type="ECO:0000256" key="5">
    <source>
        <dbReference type="ARBA" id="ARBA00022516"/>
    </source>
</evidence>
<keyword evidence="11 14" id="KW-0275">Fatty acid biosynthesis</keyword>
<dbReference type="GO" id="GO:0030148">
    <property type="term" value="P:sphingolipid biosynthetic process"/>
    <property type="evidence" value="ECO:0007669"/>
    <property type="project" value="TreeGrafter"/>
</dbReference>
<dbReference type="Pfam" id="PF00829">
    <property type="entry name" value="Ribosomal_L21p"/>
    <property type="match status" value="1"/>
</dbReference>
<dbReference type="PANTHER" id="PTHR11035:SF3">
    <property type="entry name" value="VERY-LONG-CHAIN (3R)-3-HYDROXYACYL-COA DEHYDRATASE"/>
    <property type="match status" value="1"/>
</dbReference>
<evidence type="ECO:0000256" key="3">
    <source>
        <dbReference type="ARBA" id="ARBA00007811"/>
    </source>
</evidence>
<keyword evidence="7 14" id="KW-0276">Fatty acid metabolism</keyword>
<reference evidence="15" key="1">
    <citation type="submission" date="2020-11" db="EMBL/GenBank/DDBJ databases">
        <title>Kefir isolates.</title>
        <authorList>
            <person name="Marcisauskas S."/>
            <person name="Kim Y."/>
            <person name="Blasche S."/>
        </authorList>
    </citation>
    <scope>NUCLEOTIDE SEQUENCE</scope>
    <source>
        <strain evidence="15">Olga-1</strain>
    </source>
</reference>
<keyword evidence="16" id="KW-1185">Reference proteome</keyword>
<accession>A0A9P7BDU0</accession>
<evidence type="ECO:0000256" key="14">
    <source>
        <dbReference type="RuleBase" id="RU363109"/>
    </source>
</evidence>
<keyword evidence="10 14" id="KW-0472">Membrane</keyword>
<gene>
    <name evidence="15" type="ORF">C6P40_004237</name>
</gene>